<accession>A0AAD5JRF5</accession>
<gene>
    <name evidence="2" type="ORF">BDA99DRAFT_575529</name>
</gene>
<feature type="compositionally biased region" description="Low complexity" evidence="1">
    <location>
        <begin position="148"/>
        <end position="159"/>
    </location>
</feature>
<keyword evidence="3" id="KW-1185">Reference proteome</keyword>
<evidence type="ECO:0000313" key="2">
    <source>
        <dbReference type="EMBL" id="KAI9250182.1"/>
    </source>
</evidence>
<name>A0AAD5JRF5_9FUNG</name>
<reference evidence="2" key="1">
    <citation type="journal article" date="2022" name="IScience">
        <title>Evolution of zygomycete secretomes and the origins of terrestrial fungal ecologies.</title>
        <authorList>
            <person name="Chang Y."/>
            <person name="Wang Y."/>
            <person name="Mondo S."/>
            <person name="Ahrendt S."/>
            <person name="Andreopoulos W."/>
            <person name="Barry K."/>
            <person name="Beard J."/>
            <person name="Benny G.L."/>
            <person name="Blankenship S."/>
            <person name="Bonito G."/>
            <person name="Cuomo C."/>
            <person name="Desiro A."/>
            <person name="Gervers K.A."/>
            <person name="Hundley H."/>
            <person name="Kuo A."/>
            <person name="LaButti K."/>
            <person name="Lang B.F."/>
            <person name="Lipzen A."/>
            <person name="O'Donnell K."/>
            <person name="Pangilinan J."/>
            <person name="Reynolds N."/>
            <person name="Sandor L."/>
            <person name="Smith M.E."/>
            <person name="Tsang A."/>
            <person name="Grigoriev I.V."/>
            <person name="Stajich J.E."/>
            <person name="Spatafora J.W."/>
        </authorList>
    </citation>
    <scope>NUCLEOTIDE SEQUENCE</scope>
    <source>
        <strain evidence="2">RSA 2281</strain>
    </source>
</reference>
<reference evidence="2" key="2">
    <citation type="submission" date="2023-02" db="EMBL/GenBank/DDBJ databases">
        <authorList>
            <consortium name="DOE Joint Genome Institute"/>
            <person name="Mondo S.J."/>
            <person name="Chang Y."/>
            <person name="Wang Y."/>
            <person name="Ahrendt S."/>
            <person name="Andreopoulos W."/>
            <person name="Barry K."/>
            <person name="Beard J."/>
            <person name="Benny G.L."/>
            <person name="Blankenship S."/>
            <person name="Bonito G."/>
            <person name="Cuomo C."/>
            <person name="Desiro A."/>
            <person name="Gervers K.A."/>
            <person name="Hundley H."/>
            <person name="Kuo A."/>
            <person name="LaButti K."/>
            <person name="Lang B.F."/>
            <person name="Lipzen A."/>
            <person name="O'Donnell K."/>
            <person name="Pangilinan J."/>
            <person name="Reynolds N."/>
            <person name="Sandor L."/>
            <person name="Smith M.W."/>
            <person name="Tsang A."/>
            <person name="Grigoriev I.V."/>
            <person name="Stajich J.E."/>
            <person name="Spatafora J.W."/>
        </authorList>
    </citation>
    <scope>NUCLEOTIDE SEQUENCE</scope>
    <source>
        <strain evidence="2">RSA 2281</strain>
    </source>
</reference>
<dbReference type="Proteomes" id="UP001209540">
    <property type="component" value="Unassembled WGS sequence"/>
</dbReference>
<feature type="non-terminal residue" evidence="2">
    <location>
        <position position="159"/>
    </location>
</feature>
<organism evidence="2 3">
    <name type="scientific">Phascolomyces articulosus</name>
    <dbReference type="NCBI Taxonomy" id="60185"/>
    <lineage>
        <taxon>Eukaryota</taxon>
        <taxon>Fungi</taxon>
        <taxon>Fungi incertae sedis</taxon>
        <taxon>Mucoromycota</taxon>
        <taxon>Mucoromycotina</taxon>
        <taxon>Mucoromycetes</taxon>
        <taxon>Mucorales</taxon>
        <taxon>Lichtheimiaceae</taxon>
        <taxon>Phascolomyces</taxon>
    </lineage>
</organism>
<protein>
    <submittedName>
        <fullName evidence="2">Uncharacterized protein</fullName>
    </submittedName>
</protein>
<dbReference type="AlphaFoldDB" id="A0AAD5JRF5"/>
<proteinExistence type="predicted"/>
<sequence>MTDGHNNNTTATTANISSLTLWNNMDDDIQALINSYYYCDAFHVEHETLWSSLSVDRVDQFLADTVSSLPEEYDDYLFPSTTITTMLNFSSSSSSSSQQQLTRSLSINNNNNNNNNIKDYFMNNNNHVHYQSYHLSPTTRSETPSEDPPSLSSSSLSLD</sequence>
<comment type="caution">
    <text evidence="2">The sequence shown here is derived from an EMBL/GenBank/DDBJ whole genome shotgun (WGS) entry which is preliminary data.</text>
</comment>
<dbReference type="EMBL" id="JAIXMP010000033">
    <property type="protein sequence ID" value="KAI9250182.1"/>
    <property type="molecule type" value="Genomic_DNA"/>
</dbReference>
<feature type="region of interest" description="Disordered" evidence="1">
    <location>
        <begin position="134"/>
        <end position="159"/>
    </location>
</feature>
<evidence type="ECO:0000313" key="3">
    <source>
        <dbReference type="Proteomes" id="UP001209540"/>
    </source>
</evidence>
<evidence type="ECO:0000256" key="1">
    <source>
        <dbReference type="SAM" id="MobiDB-lite"/>
    </source>
</evidence>